<dbReference type="RefSeq" id="WP_380673457.1">
    <property type="nucleotide sequence ID" value="NZ_JBHTCJ010000027.1"/>
</dbReference>
<gene>
    <name evidence="1" type="ORF">ACFQRI_26955</name>
</gene>
<sequence>MSMRRTGTVRTPTEVAISAPRTGERIHLAVESSAGETYLIVFLDSPRDGSCEPCELSADEARAFARALRDLLQAGSGQATFAASRTDQQVHLAIEADDAERYLVTWLGGSTSEGAYEPSELRPKEAHQLVRALQHLADAAEHPAKTTTSH</sequence>
<name>A0ABW2LTQ2_9PSEU</name>
<evidence type="ECO:0000313" key="1">
    <source>
        <dbReference type="EMBL" id="MFC7345068.1"/>
    </source>
</evidence>
<protein>
    <submittedName>
        <fullName evidence="1">Uncharacterized protein</fullName>
    </submittedName>
</protein>
<reference evidence="2" key="1">
    <citation type="journal article" date="2019" name="Int. J. Syst. Evol. Microbiol.">
        <title>The Global Catalogue of Microorganisms (GCM) 10K type strain sequencing project: providing services to taxonomists for standard genome sequencing and annotation.</title>
        <authorList>
            <consortium name="The Broad Institute Genomics Platform"/>
            <consortium name="The Broad Institute Genome Sequencing Center for Infectious Disease"/>
            <person name="Wu L."/>
            <person name="Ma J."/>
        </authorList>
    </citation>
    <scope>NUCLEOTIDE SEQUENCE [LARGE SCALE GENOMIC DNA]</scope>
    <source>
        <strain evidence="2">WLHS5</strain>
    </source>
</reference>
<comment type="caution">
    <text evidence="1">The sequence shown here is derived from an EMBL/GenBank/DDBJ whole genome shotgun (WGS) entry which is preliminary data.</text>
</comment>
<organism evidence="1 2">
    <name type="scientific">Saccharopolyspora griseoalba</name>
    <dbReference type="NCBI Taxonomy" id="1431848"/>
    <lineage>
        <taxon>Bacteria</taxon>
        <taxon>Bacillati</taxon>
        <taxon>Actinomycetota</taxon>
        <taxon>Actinomycetes</taxon>
        <taxon>Pseudonocardiales</taxon>
        <taxon>Pseudonocardiaceae</taxon>
        <taxon>Saccharopolyspora</taxon>
    </lineage>
</organism>
<dbReference type="EMBL" id="JBHTCJ010000027">
    <property type="protein sequence ID" value="MFC7345068.1"/>
    <property type="molecule type" value="Genomic_DNA"/>
</dbReference>
<proteinExistence type="predicted"/>
<accession>A0ABW2LTQ2</accession>
<keyword evidence="2" id="KW-1185">Reference proteome</keyword>
<dbReference type="Proteomes" id="UP001596504">
    <property type="component" value="Unassembled WGS sequence"/>
</dbReference>
<evidence type="ECO:0000313" key="2">
    <source>
        <dbReference type="Proteomes" id="UP001596504"/>
    </source>
</evidence>